<name>A0AAN8ERI1_9EURO</name>
<keyword evidence="4" id="KW-1185">Reference proteome</keyword>
<gene>
    <name evidence="3" type="ORF">OHC33_001589</name>
</gene>
<accession>A0AAN8ERI1</accession>
<feature type="compositionally biased region" description="Basic and acidic residues" evidence="1">
    <location>
        <begin position="289"/>
        <end position="306"/>
    </location>
</feature>
<feature type="region of interest" description="Disordered" evidence="1">
    <location>
        <begin position="262"/>
        <end position="357"/>
    </location>
</feature>
<feature type="compositionally biased region" description="Polar residues" evidence="1">
    <location>
        <begin position="554"/>
        <end position="574"/>
    </location>
</feature>
<evidence type="ECO:0000256" key="2">
    <source>
        <dbReference type="SAM" id="Phobius"/>
    </source>
</evidence>
<proteinExistence type="predicted"/>
<evidence type="ECO:0000313" key="3">
    <source>
        <dbReference type="EMBL" id="KAK5957218.1"/>
    </source>
</evidence>
<feature type="compositionally biased region" description="Low complexity" evidence="1">
    <location>
        <begin position="505"/>
        <end position="522"/>
    </location>
</feature>
<feature type="compositionally biased region" description="Low complexity" evidence="1">
    <location>
        <begin position="762"/>
        <end position="775"/>
    </location>
</feature>
<evidence type="ECO:0000256" key="1">
    <source>
        <dbReference type="SAM" id="MobiDB-lite"/>
    </source>
</evidence>
<dbReference type="Proteomes" id="UP001316803">
    <property type="component" value="Unassembled WGS sequence"/>
</dbReference>
<feature type="region of interest" description="Disordered" evidence="1">
    <location>
        <begin position="209"/>
        <end position="244"/>
    </location>
</feature>
<sequence>MNSSRRRCYSEQLVTSTQSPIRIIPPHKAARIREAQLRQGNATSSGLAYRNDISSNIAIASQANRQVSAPTSLPIPSNSSVAIEQRSPQTTVSRRKQQLDGTAHFPSIDAVIAGSSNQDKRRAMAEAEFYEQADKDGVIRRTSILRPVNKEDCLVARGANPRTGLITPEANSVVDALDIAGRSRKLHREPPTQWKLEGDQWVSVMPQEQKAEVAHGGKVQPNNMPKPAHFSPPNLGDVTGRNVSPLTETNLQSLAYVSKASPATVQVRTPPGTPLDTSKIRRKPIGSSPKHDTENRADRLLDRHPSNETVVRTPPADNHNGNRSYDAAHFSPEDVGRGPGPNARPRDIEKSRDATSFLEVPVKRRNVTTGPPRGFTGRNQTRDQLQQSLRTNSGPYQLPASRHKPVPTDKYGHLLDTSYQSESQRLVIDSIPSDRRAYPQPARRACLPNTATLHDHKRLQLQQVSSEPHRDRHAHRRVRMQETISEEMAGDLPDPVRARRVNALPPSNTTCTSTSTSTPTSSKRSERRLAVAVHEDTWSRPLTPQKYRDEHKATTWTSLNQNTDDQVSETQTSDELPEQRLIPARRPLMGPRSQESRRVPNTLVEGTIMAPESPLRMTGTKDSQSDEDEDEESEESQESDENKPPYSTDTGVPTKPGDGLVVFEARKFAIPEARAWEEADMRDHSICCPECCVQYDCHEGCLGHPSPAASVADSETSSLISMGVFDASFETSVKAVNQVLLEPPKNHDSKLAWLRTAFVGGPRSKPSSPTRTSTKQDLMKRTMRKSPTPQDTSRQHIKKPREPDPKQAITAAVQAMDVGGSSNGKVDARVKSGRKTEATPIDRPATRQRKKTQLGHEANEGRRVSGKADVRSEQVTSSSEETLVDPPAVEDQDDTDRVSVLSRVSSLIRRPAFRWGYVEDHPVLFGYAQATTMHLKEWSAVVLSTFATLSTMAFEYKRTGTLAIPGSTCASELLGNCVRSILYLMIAACVYAAVVKVMRVVLIVLRIVLFPVKVCAWIIG</sequence>
<keyword evidence="2" id="KW-0472">Membrane</keyword>
<organism evidence="3 4">
    <name type="scientific">Knufia fluminis</name>
    <dbReference type="NCBI Taxonomy" id="191047"/>
    <lineage>
        <taxon>Eukaryota</taxon>
        <taxon>Fungi</taxon>
        <taxon>Dikarya</taxon>
        <taxon>Ascomycota</taxon>
        <taxon>Pezizomycotina</taxon>
        <taxon>Eurotiomycetes</taxon>
        <taxon>Chaetothyriomycetidae</taxon>
        <taxon>Chaetothyriales</taxon>
        <taxon>Trichomeriaceae</taxon>
        <taxon>Knufia</taxon>
    </lineage>
</organism>
<feature type="transmembrane region" description="Helical" evidence="2">
    <location>
        <begin position="973"/>
        <end position="993"/>
    </location>
</feature>
<feature type="compositionally biased region" description="Acidic residues" evidence="1">
    <location>
        <begin position="625"/>
        <end position="639"/>
    </location>
</feature>
<feature type="compositionally biased region" description="Polar residues" evidence="1">
    <location>
        <begin position="69"/>
        <end position="92"/>
    </location>
</feature>
<feature type="compositionally biased region" description="Basic and acidic residues" evidence="1">
    <location>
        <begin position="523"/>
        <end position="538"/>
    </location>
</feature>
<protein>
    <submittedName>
        <fullName evidence="3">Uncharacterized protein</fullName>
    </submittedName>
</protein>
<feature type="compositionally biased region" description="Basic and acidic residues" evidence="1">
    <location>
        <begin position="857"/>
        <end position="872"/>
    </location>
</feature>
<evidence type="ECO:0000313" key="4">
    <source>
        <dbReference type="Proteomes" id="UP001316803"/>
    </source>
</evidence>
<feature type="region of interest" description="Disordered" evidence="1">
    <location>
        <begin position="503"/>
        <end position="658"/>
    </location>
</feature>
<feature type="region of interest" description="Disordered" evidence="1">
    <location>
        <begin position="69"/>
        <end position="97"/>
    </location>
</feature>
<keyword evidence="2" id="KW-0812">Transmembrane</keyword>
<feature type="compositionally biased region" description="Basic and acidic residues" evidence="1">
    <location>
        <begin position="826"/>
        <end position="837"/>
    </location>
</feature>
<feature type="compositionally biased region" description="Basic and acidic residues" evidence="1">
    <location>
        <begin position="344"/>
        <end position="353"/>
    </location>
</feature>
<feature type="region of interest" description="Disordered" evidence="1">
    <location>
        <begin position="758"/>
        <end position="896"/>
    </location>
</feature>
<keyword evidence="2" id="KW-1133">Transmembrane helix</keyword>
<reference evidence="3 4" key="1">
    <citation type="submission" date="2022-12" db="EMBL/GenBank/DDBJ databases">
        <title>Genomic features and morphological characterization of a novel Knufia sp. strain isolated from spacecraft assembly facility.</title>
        <authorList>
            <person name="Teixeira M."/>
            <person name="Chander A.M."/>
            <person name="Stajich J.E."/>
            <person name="Venkateswaran K."/>
        </authorList>
    </citation>
    <scope>NUCLEOTIDE SEQUENCE [LARGE SCALE GENOMIC DNA]</scope>
    <source>
        <strain evidence="3 4">FJI-L2-BK-P2</strain>
    </source>
</reference>
<dbReference type="EMBL" id="JAKLMC020000003">
    <property type="protein sequence ID" value="KAK5957218.1"/>
    <property type="molecule type" value="Genomic_DNA"/>
</dbReference>
<comment type="caution">
    <text evidence="3">The sequence shown here is derived from an EMBL/GenBank/DDBJ whole genome shotgun (WGS) entry which is preliminary data.</text>
</comment>
<dbReference type="AlphaFoldDB" id="A0AAN8ERI1"/>